<gene>
    <name evidence="2" type="ORF">LOD99_15953</name>
</gene>
<evidence type="ECO:0000313" key="3">
    <source>
        <dbReference type="Proteomes" id="UP001165289"/>
    </source>
</evidence>
<evidence type="ECO:0000313" key="2">
    <source>
        <dbReference type="EMBL" id="KAI6657167.1"/>
    </source>
</evidence>
<dbReference type="AlphaFoldDB" id="A0AAV7K7C9"/>
<dbReference type="EMBL" id="JAKMXF010000122">
    <property type="protein sequence ID" value="KAI6657167.1"/>
    <property type="molecule type" value="Genomic_DNA"/>
</dbReference>
<name>A0AAV7K7C9_9METZ</name>
<feature type="domain" description="V(D)J recombination-activating protein 1 RNase H" evidence="1">
    <location>
        <begin position="279"/>
        <end position="396"/>
    </location>
</feature>
<dbReference type="InterPro" id="IPR058554">
    <property type="entry name" value="RAG1_RNase_H"/>
</dbReference>
<evidence type="ECO:0000259" key="1">
    <source>
        <dbReference type="Pfam" id="PF26100"/>
    </source>
</evidence>
<protein>
    <recommendedName>
        <fullName evidence="1">V(D)J recombination-activating protein 1 RNase H domain-containing protein</fullName>
    </recommendedName>
</protein>
<dbReference type="Pfam" id="PF26100">
    <property type="entry name" value="RAG1_RNase_H"/>
    <property type="match status" value="1"/>
</dbReference>
<comment type="caution">
    <text evidence="2">The sequence shown here is derived from an EMBL/GenBank/DDBJ whole genome shotgun (WGS) entry which is preliminary data.</text>
</comment>
<organism evidence="2 3">
    <name type="scientific">Oopsacas minuta</name>
    <dbReference type="NCBI Taxonomy" id="111878"/>
    <lineage>
        <taxon>Eukaryota</taxon>
        <taxon>Metazoa</taxon>
        <taxon>Porifera</taxon>
        <taxon>Hexactinellida</taxon>
        <taxon>Hexasterophora</taxon>
        <taxon>Lyssacinosida</taxon>
        <taxon>Leucopsacidae</taxon>
        <taxon>Oopsacas</taxon>
    </lineage>
</organism>
<accession>A0AAV7K7C9</accession>
<proteinExistence type="predicted"/>
<keyword evidence="3" id="KW-1185">Reference proteome</keyword>
<sequence>MNNEDAYTFLTAQKNKTITSLASSFIVLNNLEETEHDTVRRKFSTLREDRREYLKRADITTWNAIPYHTPLKHPRLSTGYQCSDEVMVIGSVSSSQSTSVFEEDFSKPTRKPLRELSTKGLRSRLSSLLTHLEKVAVQENVSSKELSCYLMMLCSQTEYDFTTTKFRKEIIAKGSFGPVCNKLTCDKAAFLMDSLEIGKKKYIDLRRLLLSDVQLPGYNRLATYRSQICLTNDIFSVDREHRVGIAVSYKKLLTHTVNRILTASANEIPSASNPQRIRISDGLDGSGSHRVYQQATHPNISTKSFILFGFKVISISDTDNKLIWKNPLPNSPFSIRPVAILALQENEDNIRYLMDTLINKESTEITEKGLELTSGFCEVEIQRSQLDGKMAKIISGAGGACCQFCTATFKQIHDPDIVKDGFPINRSITDLKVLFDEVNEEEFLSLSSDNRFNVTHRPISDLEIIPSSPLHAYLRCFGWFLHLISHLHAGVFKWSPTSKRVSDAKTFVTSLIKDNLNIIIDIPSTQGGTTTTGNVVRRCLIRKDDNDQDFLYWVLTVIPSEFKSHIIEIHTCLGAILRVYNSSRRVDTEELALVCSNIYQSILCAFPWANVSPTLHKLLAHAPEIISTFNDGHGLENLSEEGLEASNKYIRRYRDRLARKFSFEENLKDVFVRLISHSDPMLLMNRKFSIPRPPSSQGLRSSQDILVNTLIRDHEDHNDD</sequence>
<reference evidence="2 3" key="1">
    <citation type="journal article" date="2023" name="BMC Biol.">
        <title>The compact genome of the sponge Oopsacas minuta (Hexactinellida) is lacking key metazoan core genes.</title>
        <authorList>
            <person name="Santini S."/>
            <person name="Schenkelaars Q."/>
            <person name="Jourda C."/>
            <person name="Duchesne M."/>
            <person name="Belahbib H."/>
            <person name="Rocher C."/>
            <person name="Selva M."/>
            <person name="Riesgo A."/>
            <person name="Vervoort M."/>
            <person name="Leys S.P."/>
            <person name="Kodjabachian L."/>
            <person name="Le Bivic A."/>
            <person name="Borchiellini C."/>
            <person name="Claverie J.M."/>
            <person name="Renard E."/>
        </authorList>
    </citation>
    <scope>NUCLEOTIDE SEQUENCE [LARGE SCALE GENOMIC DNA]</scope>
    <source>
        <strain evidence="2">SPO-2</strain>
    </source>
</reference>
<dbReference type="Proteomes" id="UP001165289">
    <property type="component" value="Unassembled WGS sequence"/>
</dbReference>